<dbReference type="PANTHER" id="PTHR22951:SF5">
    <property type="entry name" value="PHOSPHATIDYLINOSITOL-BINDING CLATHRIN ASSEMBLY PROTEIN LAP"/>
    <property type="match status" value="1"/>
</dbReference>
<dbReference type="Pfam" id="PF07651">
    <property type="entry name" value="ANTH"/>
    <property type="match status" value="1"/>
</dbReference>
<evidence type="ECO:0000313" key="4">
    <source>
        <dbReference type="Proteomes" id="UP001306508"/>
    </source>
</evidence>
<protein>
    <recommendedName>
        <fullName evidence="2">ENTH domain-containing protein</fullName>
    </recommendedName>
</protein>
<dbReference type="GO" id="GO:0005545">
    <property type="term" value="F:1-phosphatidylinositol binding"/>
    <property type="evidence" value="ECO:0007669"/>
    <property type="project" value="InterPro"/>
</dbReference>
<feature type="region of interest" description="Disordered" evidence="1">
    <location>
        <begin position="470"/>
        <end position="510"/>
    </location>
</feature>
<dbReference type="Gene3D" id="1.20.58.150">
    <property type="entry name" value="ANTH domain"/>
    <property type="match status" value="1"/>
</dbReference>
<dbReference type="GO" id="GO:0030136">
    <property type="term" value="C:clathrin-coated vesicle"/>
    <property type="evidence" value="ECO:0007669"/>
    <property type="project" value="InterPro"/>
</dbReference>
<feature type="region of interest" description="Disordered" evidence="1">
    <location>
        <begin position="252"/>
        <end position="292"/>
    </location>
</feature>
<dbReference type="SUPFAM" id="SSF48464">
    <property type="entry name" value="ENTH/VHS domain"/>
    <property type="match status" value="1"/>
</dbReference>
<organism evidence="3 4">
    <name type="scientific">Arxiozyma heterogenica</name>
    <dbReference type="NCBI Taxonomy" id="278026"/>
    <lineage>
        <taxon>Eukaryota</taxon>
        <taxon>Fungi</taxon>
        <taxon>Dikarya</taxon>
        <taxon>Ascomycota</taxon>
        <taxon>Saccharomycotina</taxon>
        <taxon>Saccharomycetes</taxon>
        <taxon>Saccharomycetales</taxon>
        <taxon>Saccharomycetaceae</taxon>
        <taxon>Arxiozyma</taxon>
    </lineage>
</organism>
<keyword evidence="4" id="KW-1185">Reference proteome</keyword>
<feature type="compositionally biased region" description="Low complexity" evidence="1">
    <location>
        <begin position="470"/>
        <end position="498"/>
    </location>
</feature>
<name>A0AAN8A6P4_9SACH</name>
<dbReference type="InterPro" id="IPR013809">
    <property type="entry name" value="ENTH"/>
</dbReference>
<dbReference type="GO" id="GO:0032050">
    <property type="term" value="F:clathrin heavy chain binding"/>
    <property type="evidence" value="ECO:0007669"/>
    <property type="project" value="TreeGrafter"/>
</dbReference>
<dbReference type="AlphaFoldDB" id="A0AAN8A6P4"/>
<dbReference type="PROSITE" id="PS50942">
    <property type="entry name" value="ENTH"/>
    <property type="match status" value="1"/>
</dbReference>
<dbReference type="SUPFAM" id="SSF89009">
    <property type="entry name" value="GAT-like domain"/>
    <property type="match status" value="1"/>
</dbReference>
<dbReference type="GO" id="GO:0048268">
    <property type="term" value="P:clathrin coat assembly"/>
    <property type="evidence" value="ECO:0007669"/>
    <property type="project" value="InterPro"/>
</dbReference>
<dbReference type="InterPro" id="IPR014712">
    <property type="entry name" value="ANTH_dom_sf"/>
</dbReference>
<feature type="domain" description="ENTH" evidence="2">
    <location>
        <begin position="1"/>
        <end position="109"/>
    </location>
</feature>
<sequence>MAPPKAKYVEPILHGLKNQNNFNEIVHCLSERLNMNVWTIVYKSLIVIHLMIDTDKMCLEYFSNNLQIFQLTKIMNSSKWSNNDIIVLKRYDDYLKGKCFEYGDLNEQIEILDSEYRHDKDLKQLKKLLEVESLEREIKLLIKNTLSPQDLQNDLLFYAFKLLIQDLLESYNKLNEGVITLLESFFDLSYANAERTLNTYKSFVKLTDYVVKYLKIGKAMGLDIPVIKHITTKLIQSLEDYLDNQKRDKKKLDDTIRSNNDAKTNVPTNTLTTTTSNNRNDNDDNVSSPLIRNNESTVKNTKEQLERIREQKKILERQLQQEQQVLITPTLPTNFTGTNPFSPSPIINNNINSFTFEQQQQQPIITANNTSNPFLVQTPVISASTGFYATNQNVVPAYTGAGFGGYSQQPVHLNNTTTGNTNPFILNSIVEEPSVVPTLDPQQQIATAGITYLPVQVTQYAVVNTNPFEQTQEQEQHPHQQQQQQQQQQQHNDVNGNDDVTDNDDDDDDD</sequence>
<dbReference type="Gene3D" id="1.25.40.90">
    <property type="match status" value="1"/>
</dbReference>
<dbReference type="PANTHER" id="PTHR22951">
    <property type="entry name" value="CLATHRIN ASSEMBLY PROTEIN"/>
    <property type="match status" value="1"/>
</dbReference>
<dbReference type="InterPro" id="IPR011417">
    <property type="entry name" value="ANTH_dom"/>
</dbReference>
<dbReference type="SMART" id="SM00273">
    <property type="entry name" value="ENTH"/>
    <property type="match status" value="1"/>
</dbReference>
<proteinExistence type="predicted"/>
<dbReference type="GO" id="GO:0000149">
    <property type="term" value="F:SNARE binding"/>
    <property type="evidence" value="ECO:0007669"/>
    <property type="project" value="TreeGrafter"/>
</dbReference>
<comment type="caution">
    <text evidence="3">The sequence shown here is derived from an EMBL/GenBank/DDBJ whole genome shotgun (WGS) entry which is preliminary data.</text>
</comment>
<dbReference type="CDD" id="cd16988">
    <property type="entry name" value="ANTH_N_YAP180"/>
    <property type="match status" value="1"/>
</dbReference>
<dbReference type="GO" id="GO:0005905">
    <property type="term" value="C:clathrin-coated pit"/>
    <property type="evidence" value="ECO:0007669"/>
    <property type="project" value="TreeGrafter"/>
</dbReference>
<dbReference type="InterPro" id="IPR045192">
    <property type="entry name" value="AP180-like"/>
</dbReference>
<evidence type="ECO:0000256" key="1">
    <source>
        <dbReference type="SAM" id="MobiDB-lite"/>
    </source>
</evidence>
<accession>A0AAN8A6P4</accession>
<feature type="compositionally biased region" description="Acidic residues" evidence="1">
    <location>
        <begin position="499"/>
        <end position="510"/>
    </location>
</feature>
<dbReference type="InterPro" id="IPR008942">
    <property type="entry name" value="ENTH_VHS"/>
</dbReference>
<dbReference type="Proteomes" id="UP001306508">
    <property type="component" value="Unassembled WGS sequence"/>
</dbReference>
<dbReference type="EMBL" id="JAWIZZ010000047">
    <property type="protein sequence ID" value="KAK5779087.1"/>
    <property type="molecule type" value="Genomic_DNA"/>
</dbReference>
<dbReference type="GO" id="GO:0006900">
    <property type="term" value="P:vesicle budding from membrane"/>
    <property type="evidence" value="ECO:0007669"/>
    <property type="project" value="TreeGrafter"/>
</dbReference>
<dbReference type="GO" id="GO:0072583">
    <property type="term" value="P:clathrin-dependent endocytosis"/>
    <property type="evidence" value="ECO:0007669"/>
    <property type="project" value="InterPro"/>
</dbReference>
<reference evidence="4" key="1">
    <citation type="submission" date="2023-07" db="EMBL/GenBank/DDBJ databases">
        <title>A draft genome of Kazachstania heterogenica Y-27499.</title>
        <authorList>
            <person name="Donic C."/>
            <person name="Kralova J.S."/>
            <person name="Fidel L."/>
            <person name="Ben-Dor S."/>
            <person name="Jung S."/>
        </authorList>
    </citation>
    <scope>NUCLEOTIDE SEQUENCE [LARGE SCALE GENOMIC DNA]</scope>
    <source>
        <strain evidence="4">Y27499</strain>
    </source>
</reference>
<gene>
    <name evidence="3" type="ORF">RI543_002972</name>
</gene>
<dbReference type="GO" id="GO:0005546">
    <property type="term" value="F:phosphatidylinositol-4,5-bisphosphate binding"/>
    <property type="evidence" value="ECO:0007669"/>
    <property type="project" value="TreeGrafter"/>
</dbReference>
<evidence type="ECO:0000259" key="2">
    <source>
        <dbReference type="PROSITE" id="PS50942"/>
    </source>
</evidence>
<evidence type="ECO:0000313" key="3">
    <source>
        <dbReference type="EMBL" id="KAK5779087.1"/>
    </source>
</evidence>
<feature type="compositionally biased region" description="Low complexity" evidence="1">
    <location>
        <begin position="264"/>
        <end position="279"/>
    </location>
</feature>